<dbReference type="AlphaFoldDB" id="A0A2B7XV62"/>
<feature type="region of interest" description="Disordered" evidence="1">
    <location>
        <begin position="40"/>
        <end position="60"/>
    </location>
</feature>
<keyword evidence="2" id="KW-1133">Transmembrane helix</keyword>
<protein>
    <recommendedName>
        <fullName evidence="6">Mid2 domain-containing protein</fullName>
    </recommendedName>
</protein>
<feature type="transmembrane region" description="Helical" evidence="2">
    <location>
        <begin position="70"/>
        <end position="93"/>
    </location>
</feature>
<gene>
    <name evidence="4" type="ORF">AJ80_06468</name>
</gene>
<keyword evidence="2" id="KW-0812">Transmembrane</keyword>
<feature type="compositionally biased region" description="Basic and acidic residues" evidence="1">
    <location>
        <begin position="135"/>
        <end position="171"/>
    </location>
</feature>
<name>A0A2B7XV62_POLH7</name>
<evidence type="ECO:0008006" key="6">
    <source>
        <dbReference type="Google" id="ProtNLM"/>
    </source>
</evidence>
<keyword evidence="2" id="KW-0472">Membrane</keyword>
<evidence type="ECO:0000313" key="4">
    <source>
        <dbReference type="EMBL" id="PGH13096.1"/>
    </source>
</evidence>
<keyword evidence="3" id="KW-0732">Signal</keyword>
<proteinExistence type="predicted"/>
<dbReference type="Proteomes" id="UP000224634">
    <property type="component" value="Unassembled WGS sequence"/>
</dbReference>
<keyword evidence="5" id="KW-1185">Reference proteome</keyword>
<evidence type="ECO:0000256" key="3">
    <source>
        <dbReference type="SAM" id="SignalP"/>
    </source>
</evidence>
<evidence type="ECO:0000313" key="5">
    <source>
        <dbReference type="Proteomes" id="UP000224634"/>
    </source>
</evidence>
<reference evidence="4 5" key="1">
    <citation type="submission" date="2017-10" db="EMBL/GenBank/DDBJ databases">
        <title>Comparative genomics in systemic dimorphic fungi from Ajellomycetaceae.</title>
        <authorList>
            <person name="Munoz J.F."/>
            <person name="Mcewen J.G."/>
            <person name="Clay O.K."/>
            <person name="Cuomo C.A."/>
        </authorList>
    </citation>
    <scope>NUCLEOTIDE SEQUENCE [LARGE SCALE GENOMIC DNA]</scope>
    <source>
        <strain evidence="4 5">UAMH7299</strain>
    </source>
</reference>
<dbReference type="OrthoDB" id="5425637at2759"/>
<organism evidence="4 5">
    <name type="scientific">Polytolypa hystricis (strain UAMH7299)</name>
    <dbReference type="NCBI Taxonomy" id="1447883"/>
    <lineage>
        <taxon>Eukaryota</taxon>
        <taxon>Fungi</taxon>
        <taxon>Dikarya</taxon>
        <taxon>Ascomycota</taxon>
        <taxon>Pezizomycotina</taxon>
        <taxon>Eurotiomycetes</taxon>
        <taxon>Eurotiomycetidae</taxon>
        <taxon>Onygenales</taxon>
        <taxon>Onygenales incertae sedis</taxon>
        <taxon>Polytolypa</taxon>
    </lineage>
</organism>
<comment type="caution">
    <text evidence="4">The sequence shown here is derived from an EMBL/GenBank/DDBJ whole genome shotgun (WGS) entry which is preliminary data.</text>
</comment>
<accession>A0A2B7XV62</accession>
<sequence>MFPCPSPVLLCTFWSLISVALGATIRHRDGGDVNLGIIPGSVDDTGEAPDETGSSGKSDGSINLSKGAQIAIIVVAIIVAIIGITSAVLFYLAKKRQWEIRASIRRSARRLTGTIRPRTPRLPGSRNGTAQRYPQDSRSRREGFRVDTRSQHPNDRREAPHASRRDLEKAVELTNGATVNHSEETENSTGKGWKGFLSAGRGTT</sequence>
<evidence type="ECO:0000256" key="2">
    <source>
        <dbReference type="SAM" id="Phobius"/>
    </source>
</evidence>
<evidence type="ECO:0000256" key="1">
    <source>
        <dbReference type="SAM" id="MobiDB-lite"/>
    </source>
</evidence>
<feature type="chain" id="PRO_5012564039" description="Mid2 domain-containing protein" evidence="3">
    <location>
        <begin position="23"/>
        <end position="204"/>
    </location>
</feature>
<dbReference type="EMBL" id="PDNA01000108">
    <property type="protein sequence ID" value="PGH13096.1"/>
    <property type="molecule type" value="Genomic_DNA"/>
</dbReference>
<feature type="region of interest" description="Disordered" evidence="1">
    <location>
        <begin position="111"/>
        <end position="204"/>
    </location>
</feature>
<feature type="signal peptide" evidence="3">
    <location>
        <begin position="1"/>
        <end position="22"/>
    </location>
</feature>